<feature type="compositionally biased region" description="Gly residues" evidence="1">
    <location>
        <begin position="80"/>
        <end position="89"/>
    </location>
</feature>
<accession>A0AAV5TRJ1</accession>
<reference evidence="2" key="1">
    <citation type="submission" date="2023-10" db="EMBL/GenBank/DDBJ databases">
        <title>Genome assembly of Pristionchus species.</title>
        <authorList>
            <person name="Yoshida K."/>
            <person name="Sommer R.J."/>
        </authorList>
    </citation>
    <scope>NUCLEOTIDE SEQUENCE</scope>
    <source>
        <strain evidence="2">RS0144</strain>
    </source>
</reference>
<evidence type="ECO:0008006" key="4">
    <source>
        <dbReference type="Google" id="ProtNLM"/>
    </source>
</evidence>
<dbReference type="Proteomes" id="UP001432027">
    <property type="component" value="Unassembled WGS sequence"/>
</dbReference>
<dbReference type="AlphaFoldDB" id="A0AAV5TRJ1"/>
<evidence type="ECO:0000313" key="2">
    <source>
        <dbReference type="EMBL" id="GMS97108.1"/>
    </source>
</evidence>
<dbReference type="EMBL" id="BTSX01000004">
    <property type="protein sequence ID" value="GMS97108.1"/>
    <property type="molecule type" value="Genomic_DNA"/>
</dbReference>
<proteinExistence type="predicted"/>
<name>A0AAV5TRJ1_9BILA</name>
<sequence length="89" mass="8995">SFLYAFLISSSVAFLPIPSVLYSAMFFSLELCGGCALLPSPSSADRSGEPIASLPLADCCSSNGESVIRRRGTEASARSGEGGGMGGGV</sequence>
<comment type="caution">
    <text evidence="2">The sequence shown here is derived from an EMBL/GenBank/DDBJ whole genome shotgun (WGS) entry which is preliminary data.</text>
</comment>
<feature type="region of interest" description="Disordered" evidence="1">
    <location>
        <begin position="70"/>
        <end position="89"/>
    </location>
</feature>
<protein>
    <recommendedName>
        <fullName evidence="4">G protein-coupled receptor</fullName>
    </recommendedName>
</protein>
<gene>
    <name evidence="2" type="ORF">PENTCL1PPCAC_19283</name>
</gene>
<feature type="non-terminal residue" evidence="2">
    <location>
        <position position="1"/>
    </location>
</feature>
<evidence type="ECO:0000313" key="3">
    <source>
        <dbReference type="Proteomes" id="UP001432027"/>
    </source>
</evidence>
<keyword evidence="3" id="KW-1185">Reference proteome</keyword>
<evidence type="ECO:0000256" key="1">
    <source>
        <dbReference type="SAM" id="MobiDB-lite"/>
    </source>
</evidence>
<organism evidence="2 3">
    <name type="scientific">Pristionchus entomophagus</name>
    <dbReference type="NCBI Taxonomy" id="358040"/>
    <lineage>
        <taxon>Eukaryota</taxon>
        <taxon>Metazoa</taxon>
        <taxon>Ecdysozoa</taxon>
        <taxon>Nematoda</taxon>
        <taxon>Chromadorea</taxon>
        <taxon>Rhabditida</taxon>
        <taxon>Rhabditina</taxon>
        <taxon>Diplogasteromorpha</taxon>
        <taxon>Diplogasteroidea</taxon>
        <taxon>Neodiplogasteridae</taxon>
        <taxon>Pristionchus</taxon>
    </lineage>
</organism>